<keyword evidence="4 6" id="KW-0472">Membrane</keyword>
<feature type="transmembrane region" description="Helical" evidence="6">
    <location>
        <begin position="9"/>
        <end position="29"/>
    </location>
</feature>
<feature type="domain" description="MARVEL" evidence="7">
    <location>
        <begin position="9"/>
        <end position="146"/>
    </location>
</feature>
<evidence type="ECO:0000259" key="7">
    <source>
        <dbReference type="Pfam" id="PF01284"/>
    </source>
</evidence>
<dbReference type="InterPro" id="IPR008253">
    <property type="entry name" value="Marvel"/>
</dbReference>
<proteinExistence type="predicted"/>
<comment type="subcellular location">
    <subcellularLocation>
        <location evidence="1">Membrane</location>
        <topology evidence="1">Multi-pass membrane protein</topology>
    </subcellularLocation>
</comment>
<dbReference type="Proteomes" id="UP000298061">
    <property type="component" value="Unassembled WGS sequence"/>
</dbReference>
<evidence type="ECO:0000256" key="2">
    <source>
        <dbReference type="ARBA" id="ARBA00022692"/>
    </source>
</evidence>
<organism evidence="8 9">
    <name type="scientific">Hericium alpestre</name>
    <dbReference type="NCBI Taxonomy" id="135208"/>
    <lineage>
        <taxon>Eukaryota</taxon>
        <taxon>Fungi</taxon>
        <taxon>Dikarya</taxon>
        <taxon>Basidiomycota</taxon>
        <taxon>Agaricomycotina</taxon>
        <taxon>Agaricomycetes</taxon>
        <taxon>Russulales</taxon>
        <taxon>Hericiaceae</taxon>
        <taxon>Hericium</taxon>
    </lineage>
</organism>
<dbReference type="GO" id="GO:0016020">
    <property type="term" value="C:membrane"/>
    <property type="evidence" value="ECO:0007669"/>
    <property type="project" value="UniProtKB-SubCell"/>
</dbReference>
<protein>
    <recommendedName>
        <fullName evidence="7">MARVEL domain-containing protein</fullName>
    </recommendedName>
</protein>
<keyword evidence="9" id="KW-1185">Reference proteome</keyword>
<feature type="region of interest" description="Disordered" evidence="5">
    <location>
        <begin position="194"/>
        <end position="214"/>
    </location>
</feature>
<keyword evidence="2 6" id="KW-0812">Transmembrane</keyword>
<dbReference type="AlphaFoldDB" id="A0A4Z0A2G4"/>
<accession>A0A4Z0A2G4</accession>
<dbReference type="STRING" id="135208.A0A4Z0A2G4"/>
<sequence>MGYLSVARLVVLVVALVFSVIVLGISADMVTIDKDLERWYDISSIGPELGVAISVISIVSLLPMIIVDFLRRGAFTSWVIVEVSWLSVLWILWLSTGAYSAWAYGLMFVFSDCDYIANTVSQLCQEYKALEAFSFLTWIILMAYAVVLMIFAFMGQSRGNKTWTSTVRDASFLAHSKVGYEGHQTAQVAHPVHPAHAAAPPSPAIPMQVSPSQV</sequence>
<dbReference type="OrthoDB" id="3364107at2759"/>
<evidence type="ECO:0000256" key="6">
    <source>
        <dbReference type="SAM" id="Phobius"/>
    </source>
</evidence>
<dbReference type="Pfam" id="PF01284">
    <property type="entry name" value="MARVEL"/>
    <property type="match status" value="1"/>
</dbReference>
<keyword evidence="3 6" id="KW-1133">Transmembrane helix</keyword>
<feature type="transmembrane region" description="Helical" evidence="6">
    <location>
        <begin position="79"/>
        <end position="102"/>
    </location>
</feature>
<evidence type="ECO:0000256" key="4">
    <source>
        <dbReference type="ARBA" id="ARBA00023136"/>
    </source>
</evidence>
<feature type="transmembrane region" description="Helical" evidence="6">
    <location>
        <begin position="49"/>
        <end position="67"/>
    </location>
</feature>
<name>A0A4Z0A2G4_9AGAM</name>
<evidence type="ECO:0000313" key="9">
    <source>
        <dbReference type="Proteomes" id="UP000298061"/>
    </source>
</evidence>
<evidence type="ECO:0000256" key="3">
    <source>
        <dbReference type="ARBA" id="ARBA00022989"/>
    </source>
</evidence>
<evidence type="ECO:0000256" key="1">
    <source>
        <dbReference type="ARBA" id="ARBA00004141"/>
    </source>
</evidence>
<feature type="transmembrane region" description="Helical" evidence="6">
    <location>
        <begin position="135"/>
        <end position="154"/>
    </location>
</feature>
<evidence type="ECO:0000313" key="8">
    <source>
        <dbReference type="EMBL" id="TFY80411.1"/>
    </source>
</evidence>
<comment type="caution">
    <text evidence="8">The sequence shown here is derived from an EMBL/GenBank/DDBJ whole genome shotgun (WGS) entry which is preliminary data.</text>
</comment>
<dbReference type="EMBL" id="SFCI01000343">
    <property type="protein sequence ID" value="TFY80411.1"/>
    <property type="molecule type" value="Genomic_DNA"/>
</dbReference>
<evidence type="ECO:0000256" key="5">
    <source>
        <dbReference type="SAM" id="MobiDB-lite"/>
    </source>
</evidence>
<reference evidence="8 9" key="1">
    <citation type="submission" date="2019-02" db="EMBL/GenBank/DDBJ databases">
        <title>Genome sequencing of the rare red list fungi Hericium alpestre (H. flagellum).</title>
        <authorList>
            <person name="Buettner E."/>
            <person name="Kellner H."/>
        </authorList>
    </citation>
    <scope>NUCLEOTIDE SEQUENCE [LARGE SCALE GENOMIC DNA]</scope>
    <source>
        <strain evidence="8 9">DSM 108284</strain>
    </source>
</reference>
<gene>
    <name evidence="8" type="ORF">EWM64_g3600</name>
</gene>